<dbReference type="Gene3D" id="3.40.50.2000">
    <property type="entry name" value="Glycogen Phosphorylase B"/>
    <property type="match status" value="2"/>
</dbReference>
<dbReference type="PANTHER" id="PTHR12526:SF630">
    <property type="entry name" value="GLYCOSYLTRANSFERASE"/>
    <property type="match status" value="1"/>
</dbReference>
<dbReference type="EMBL" id="JF273654">
    <property type="protein sequence ID" value="AEH57572.1"/>
    <property type="molecule type" value="Genomic_DNA"/>
</dbReference>
<name>G8DU71_STRSU</name>
<dbReference type="AlphaFoldDB" id="G8DU71"/>
<protein>
    <submittedName>
        <fullName evidence="3">Cps19K</fullName>
    </submittedName>
</protein>
<evidence type="ECO:0000259" key="2">
    <source>
        <dbReference type="Pfam" id="PF13439"/>
    </source>
</evidence>
<proteinExistence type="predicted"/>
<accession>G8DU71</accession>
<dbReference type="InterPro" id="IPR028098">
    <property type="entry name" value="Glyco_trans_4-like_N"/>
</dbReference>
<dbReference type="SUPFAM" id="SSF53756">
    <property type="entry name" value="UDP-Glycosyltransferase/glycogen phosphorylase"/>
    <property type="match status" value="1"/>
</dbReference>
<sequence>MMSKIRVMHLLKSNRYSGAENVVCQIIESTRNQSNDYEMIYVSPKGPIEGILEDKDINFFGLNNFTQKEIGRAIDLLNPDIIHAHDFSASVRVSKYNRKIISHLHNNPTWFSKLDYRTLIYTFSIHRFKGIIGVSRSIQNEYIFKNKLNKKFLVLPNVVDKTKVLNLANEESYSSDLLFVGRLSREKDPLFFLQIVKKLVESNPNIQAIMVGDGALLNECEEYIVSNSLFNNVKMVGFEQNPYKYMSKTKILIMTSVYEGFGLVAIEAMLLGKPVVCRPVGGLVDILDNETGAFCTTIDEFVFTITQLLANSSDIKLRETKAVERAQRYCDISSFQQTLDTLYKEILGLG</sequence>
<gene>
    <name evidence="3" type="primary">cps19K</name>
</gene>
<organism evidence="3">
    <name type="scientific">Streptococcus suis</name>
    <dbReference type="NCBI Taxonomy" id="1307"/>
    <lineage>
        <taxon>Bacteria</taxon>
        <taxon>Bacillati</taxon>
        <taxon>Bacillota</taxon>
        <taxon>Bacilli</taxon>
        <taxon>Lactobacillales</taxon>
        <taxon>Streptococcaceae</taxon>
        <taxon>Streptococcus</taxon>
    </lineage>
</organism>
<feature type="domain" description="Glycosyl transferase family 1" evidence="1">
    <location>
        <begin position="176"/>
        <end position="317"/>
    </location>
</feature>
<dbReference type="InterPro" id="IPR001296">
    <property type="entry name" value="Glyco_trans_1"/>
</dbReference>
<evidence type="ECO:0000313" key="3">
    <source>
        <dbReference type="EMBL" id="AEH57572.1"/>
    </source>
</evidence>
<feature type="domain" description="Glycosyltransferase subfamily 4-like N-terminal" evidence="2">
    <location>
        <begin position="18"/>
        <end position="161"/>
    </location>
</feature>
<dbReference type="Pfam" id="PF00534">
    <property type="entry name" value="Glycos_transf_1"/>
    <property type="match status" value="1"/>
</dbReference>
<dbReference type="GO" id="GO:0016757">
    <property type="term" value="F:glycosyltransferase activity"/>
    <property type="evidence" value="ECO:0007669"/>
    <property type="project" value="InterPro"/>
</dbReference>
<dbReference type="Pfam" id="PF13439">
    <property type="entry name" value="Glyco_transf_4"/>
    <property type="match status" value="1"/>
</dbReference>
<dbReference type="CDD" id="cd03811">
    <property type="entry name" value="GT4_GT28_WabH-like"/>
    <property type="match status" value="1"/>
</dbReference>
<dbReference type="PANTHER" id="PTHR12526">
    <property type="entry name" value="GLYCOSYLTRANSFERASE"/>
    <property type="match status" value="1"/>
</dbReference>
<reference evidence="3" key="1">
    <citation type="journal article" date="2011" name="FEMS Microbiol. Lett.">
        <title>Genetic analysis of the capsular polysaccharide synthesis locus in 15 Streptococcus suis serotypes.</title>
        <authorList>
            <person name="Wang K."/>
            <person name="Fan W."/>
            <person name="Cai L."/>
            <person name="Huang B."/>
            <person name="Lu C."/>
        </authorList>
    </citation>
    <scope>NUCLEOTIDE SEQUENCE</scope>
    <source>
        <strain evidence="3">42A</strain>
    </source>
</reference>
<evidence type="ECO:0000259" key="1">
    <source>
        <dbReference type="Pfam" id="PF00534"/>
    </source>
</evidence>